<evidence type="ECO:0000313" key="3">
    <source>
        <dbReference type="Proteomes" id="UP001321473"/>
    </source>
</evidence>
<evidence type="ECO:0000256" key="1">
    <source>
        <dbReference type="SAM" id="Phobius"/>
    </source>
</evidence>
<keyword evidence="1" id="KW-0812">Transmembrane</keyword>
<dbReference type="AlphaFoldDB" id="A0AAQ4D6R6"/>
<feature type="transmembrane region" description="Helical" evidence="1">
    <location>
        <begin position="86"/>
        <end position="104"/>
    </location>
</feature>
<name>A0AAQ4D6R6_AMBAM</name>
<accession>A0AAQ4D6R6</accession>
<evidence type="ECO:0000313" key="2">
    <source>
        <dbReference type="EMBL" id="KAK8758156.1"/>
    </source>
</evidence>
<organism evidence="2 3">
    <name type="scientific">Amblyomma americanum</name>
    <name type="common">Lone star tick</name>
    <dbReference type="NCBI Taxonomy" id="6943"/>
    <lineage>
        <taxon>Eukaryota</taxon>
        <taxon>Metazoa</taxon>
        <taxon>Ecdysozoa</taxon>
        <taxon>Arthropoda</taxon>
        <taxon>Chelicerata</taxon>
        <taxon>Arachnida</taxon>
        <taxon>Acari</taxon>
        <taxon>Parasitiformes</taxon>
        <taxon>Ixodida</taxon>
        <taxon>Ixodoidea</taxon>
        <taxon>Ixodidae</taxon>
        <taxon>Amblyomminae</taxon>
        <taxon>Amblyomma</taxon>
    </lineage>
</organism>
<dbReference type="EMBL" id="JARKHS020034424">
    <property type="protein sequence ID" value="KAK8758156.1"/>
    <property type="molecule type" value="Genomic_DNA"/>
</dbReference>
<proteinExistence type="predicted"/>
<comment type="caution">
    <text evidence="2">The sequence shown here is derived from an EMBL/GenBank/DDBJ whole genome shotgun (WGS) entry which is preliminary data.</text>
</comment>
<sequence length="145" mass="16446">MSDASLHRTVLQTWRCWAHLDIQATRVLQLLCKIINQPGAMNLLFIPLDAEEAVPCVTSCVAFSGGDLEQADDLFLYVEGRKLMRVIDTPVATTAIMAAFWLFIILYRNGVYNFLCIIEHLFLSVTISKPKLGAKRFIAMHRKDF</sequence>
<keyword evidence="1" id="KW-1133">Transmembrane helix</keyword>
<gene>
    <name evidence="2" type="ORF">V5799_004216</name>
</gene>
<keyword evidence="1" id="KW-0472">Membrane</keyword>
<keyword evidence="3" id="KW-1185">Reference proteome</keyword>
<protein>
    <submittedName>
        <fullName evidence="2">Uncharacterized protein</fullName>
    </submittedName>
</protein>
<dbReference type="Proteomes" id="UP001321473">
    <property type="component" value="Unassembled WGS sequence"/>
</dbReference>
<reference evidence="2 3" key="1">
    <citation type="journal article" date="2023" name="Arcadia Sci">
        <title>De novo assembly of a long-read Amblyomma americanum tick genome.</title>
        <authorList>
            <person name="Chou S."/>
            <person name="Poskanzer K.E."/>
            <person name="Rollins M."/>
            <person name="Thuy-Boun P.S."/>
        </authorList>
    </citation>
    <scope>NUCLEOTIDE SEQUENCE [LARGE SCALE GENOMIC DNA]</scope>
    <source>
        <strain evidence="2">F_SG_1</strain>
        <tissue evidence="2">Salivary glands</tissue>
    </source>
</reference>